<dbReference type="Proteomes" id="UP000242525">
    <property type="component" value="Unassembled WGS sequence"/>
</dbReference>
<feature type="domain" description="Bap31/Bap29 cytoplasmic coiled-coil" evidence="14">
    <location>
        <begin position="150"/>
        <end position="199"/>
    </location>
</feature>
<evidence type="ECO:0000256" key="4">
    <source>
        <dbReference type="ARBA" id="ARBA00022692"/>
    </source>
</evidence>
<dbReference type="Pfam" id="PF18035">
    <property type="entry name" value="Bap31_Bap29_C"/>
    <property type="match status" value="1"/>
</dbReference>
<evidence type="ECO:0000256" key="5">
    <source>
        <dbReference type="ARBA" id="ARBA00022824"/>
    </source>
</evidence>
<dbReference type="GO" id="GO:0006886">
    <property type="term" value="P:intracellular protein transport"/>
    <property type="evidence" value="ECO:0007669"/>
    <property type="project" value="UniProtKB-UniRule"/>
</dbReference>
<protein>
    <recommendedName>
        <fullName evidence="11">Endoplasmic reticulum transmembrane protein</fullName>
    </recommendedName>
</protein>
<evidence type="ECO:0000256" key="12">
    <source>
        <dbReference type="SAM" id="MobiDB-lite"/>
    </source>
</evidence>
<organism evidence="15 16">
    <name type="scientific">Geotrichum candidum</name>
    <name type="common">Oospora lactis</name>
    <name type="synonym">Dipodascus geotrichum</name>
    <dbReference type="NCBI Taxonomy" id="1173061"/>
    <lineage>
        <taxon>Eukaryota</taxon>
        <taxon>Fungi</taxon>
        <taxon>Dikarya</taxon>
        <taxon>Ascomycota</taxon>
        <taxon>Saccharomycotina</taxon>
        <taxon>Dipodascomycetes</taxon>
        <taxon>Dipodascales</taxon>
        <taxon>Dipodascaceae</taxon>
        <taxon>Geotrichum</taxon>
    </lineage>
</organism>
<dbReference type="AlphaFoldDB" id="A0A0J9X6G9"/>
<dbReference type="PANTHER" id="PTHR12701">
    <property type="entry name" value="BCR-ASSOCIATED PROTEIN, BAP"/>
    <property type="match status" value="1"/>
</dbReference>
<comment type="function">
    <text evidence="11">May play a role in anterograde transport of membrane proteins from the endoplasmic reticulum to the Golgi.</text>
</comment>
<dbReference type="Gene3D" id="1.20.5.110">
    <property type="match status" value="1"/>
</dbReference>
<proteinExistence type="inferred from homology"/>
<name>A0A0J9X6G9_GEOCN</name>
<evidence type="ECO:0000256" key="6">
    <source>
        <dbReference type="ARBA" id="ARBA00022892"/>
    </source>
</evidence>
<keyword evidence="9" id="KW-0175">Coiled coil</keyword>
<dbReference type="InterPro" id="IPR008417">
    <property type="entry name" value="BAP29/BAP31"/>
</dbReference>
<evidence type="ECO:0000256" key="3">
    <source>
        <dbReference type="ARBA" id="ARBA00022448"/>
    </source>
</evidence>
<evidence type="ECO:0000259" key="14">
    <source>
        <dbReference type="Pfam" id="PF18035"/>
    </source>
</evidence>
<evidence type="ECO:0000256" key="10">
    <source>
        <dbReference type="ARBA" id="ARBA00023136"/>
    </source>
</evidence>
<dbReference type="STRING" id="1173061.A0A0J9X6G9"/>
<evidence type="ECO:0000259" key="13">
    <source>
        <dbReference type="Pfam" id="PF05529"/>
    </source>
</evidence>
<reference evidence="15" key="1">
    <citation type="submission" date="2014-03" db="EMBL/GenBank/DDBJ databases">
        <authorList>
            <person name="Casaregola S."/>
        </authorList>
    </citation>
    <scope>NUCLEOTIDE SEQUENCE [LARGE SCALE GENOMIC DNA]</scope>
    <source>
        <strain evidence="15">CLIB 918</strain>
    </source>
</reference>
<keyword evidence="6 11" id="KW-0931">ER-Golgi transport</keyword>
<comment type="similarity">
    <text evidence="2 11">Belongs to the BCAP29/BCAP31 family.</text>
</comment>
<accession>A0A0J9X6G9</accession>
<dbReference type="GO" id="GO:0070973">
    <property type="term" value="P:protein localization to endoplasmic reticulum exit site"/>
    <property type="evidence" value="ECO:0007669"/>
    <property type="project" value="UniProtKB-UniRule"/>
</dbReference>
<keyword evidence="8 11" id="KW-1133">Transmembrane helix</keyword>
<feature type="transmembrane region" description="Helical" evidence="11">
    <location>
        <begin position="47"/>
        <end position="66"/>
    </location>
</feature>
<feature type="region of interest" description="Disordered" evidence="12">
    <location>
        <begin position="175"/>
        <end position="201"/>
    </location>
</feature>
<keyword evidence="3 11" id="KW-0813">Transport</keyword>
<feature type="transmembrane region" description="Helical" evidence="11">
    <location>
        <begin position="111"/>
        <end position="132"/>
    </location>
</feature>
<feature type="compositionally biased region" description="Basic and acidic residues" evidence="12">
    <location>
        <begin position="175"/>
        <end position="189"/>
    </location>
</feature>
<gene>
    <name evidence="15" type="ORF">BN980_GECA03s01044g</name>
</gene>
<dbReference type="PANTHER" id="PTHR12701:SF20">
    <property type="entry name" value="ENDOPLASMIC RETICULUM TRANSMEMBRANE PROTEIN"/>
    <property type="match status" value="1"/>
</dbReference>
<evidence type="ECO:0000256" key="1">
    <source>
        <dbReference type="ARBA" id="ARBA00004477"/>
    </source>
</evidence>
<evidence type="ECO:0000256" key="9">
    <source>
        <dbReference type="ARBA" id="ARBA00023054"/>
    </source>
</evidence>
<comment type="subcellular location">
    <subcellularLocation>
        <location evidence="1 11">Endoplasmic reticulum membrane</location>
        <topology evidence="1 11">Multi-pass membrane protein</topology>
    </subcellularLocation>
</comment>
<dbReference type="GO" id="GO:0005789">
    <property type="term" value="C:endoplasmic reticulum membrane"/>
    <property type="evidence" value="ECO:0007669"/>
    <property type="project" value="UniProtKB-SubCell"/>
</dbReference>
<feature type="domain" description="BAP29/BAP31 transmembrane" evidence="13">
    <location>
        <begin position="1"/>
        <end position="141"/>
    </location>
</feature>
<evidence type="ECO:0000256" key="8">
    <source>
        <dbReference type="ARBA" id="ARBA00022989"/>
    </source>
</evidence>
<dbReference type="GO" id="GO:0006888">
    <property type="term" value="P:endoplasmic reticulum to Golgi vesicle-mediated transport"/>
    <property type="evidence" value="ECO:0007669"/>
    <property type="project" value="UniProtKB-UniRule"/>
</dbReference>
<dbReference type="Pfam" id="PF05529">
    <property type="entry name" value="Bap31"/>
    <property type="match status" value="1"/>
</dbReference>
<feature type="transmembrane region" description="Helical" evidence="11">
    <location>
        <begin position="7"/>
        <end position="27"/>
    </location>
</feature>
<evidence type="ECO:0000313" key="16">
    <source>
        <dbReference type="Proteomes" id="UP000242525"/>
    </source>
</evidence>
<dbReference type="InterPro" id="IPR040463">
    <property type="entry name" value="BAP29/BAP31_N"/>
</dbReference>
<comment type="caution">
    <text evidence="15">The sequence shown here is derived from an EMBL/GenBank/DDBJ whole genome shotgun (WGS) entry which is preliminary data.</text>
</comment>
<keyword evidence="7 11" id="KW-0653">Protein transport</keyword>
<sequence length="201" mass="22694">MTLYYTIVFVLLIAEMVSFFLLVAPLPDKVRKSAILFLRNNPLVSKVALGLRFTFFFIFILFADSVNRVYRVQREFAPAEAGGHGAGMPAAAAGYDRNELQARRFYAQRNMYLCGFTLFLSLILLRTATLVFELADAREALKGTNASDGDEVKALKETIRKQELDIEHLKKQSEGLSREYNKVSDELNEKSGVQPSDKKLD</sequence>
<dbReference type="InterPro" id="IPR041672">
    <property type="entry name" value="Bap31/Bap29_C"/>
</dbReference>
<evidence type="ECO:0000256" key="7">
    <source>
        <dbReference type="ARBA" id="ARBA00022927"/>
    </source>
</evidence>
<keyword evidence="5 11" id="KW-0256">Endoplasmic reticulum</keyword>
<dbReference type="EMBL" id="CCBN010000003">
    <property type="protein sequence ID" value="CDO52383.1"/>
    <property type="molecule type" value="Genomic_DNA"/>
</dbReference>
<dbReference type="OrthoDB" id="435607at2759"/>
<keyword evidence="4 11" id="KW-0812">Transmembrane</keyword>
<evidence type="ECO:0000313" key="15">
    <source>
        <dbReference type="EMBL" id="CDO52383.1"/>
    </source>
</evidence>
<keyword evidence="10 11" id="KW-0472">Membrane</keyword>
<evidence type="ECO:0000256" key="11">
    <source>
        <dbReference type="RuleBase" id="RU367026"/>
    </source>
</evidence>
<keyword evidence="16" id="KW-1185">Reference proteome</keyword>
<evidence type="ECO:0000256" key="2">
    <source>
        <dbReference type="ARBA" id="ARBA00007956"/>
    </source>
</evidence>